<keyword evidence="1" id="KW-0614">Plasmid</keyword>
<name>Q5KT65_MORBO</name>
<reference evidence="1" key="1">
    <citation type="journal article" date="2006" name="Vet. Microbiol.">
        <title>Filamentous-haemagglutinin-like protein genes encoded on a plasmid of Moraxella bovis.</title>
        <authorList>
            <person name="Kakuda T."/>
            <person name="Sarataphan N."/>
            <person name="Tanaka T."/>
            <person name="Takai S."/>
        </authorList>
    </citation>
    <scope>NUCLEOTIDE SEQUENCE</scope>
    <source>
        <strain evidence="1">EPP63</strain>
        <plasmid evidence="1">pMBO-2</plasmid>
    </source>
</reference>
<dbReference type="EMBL" id="AB169977">
    <property type="protein sequence ID" value="BAD83738.1"/>
    <property type="molecule type" value="Genomic_DNA"/>
</dbReference>
<proteinExistence type="predicted"/>
<organism evidence="1">
    <name type="scientific">Moraxella bovis</name>
    <dbReference type="NCBI Taxonomy" id="476"/>
    <lineage>
        <taxon>Bacteria</taxon>
        <taxon>Pseudomonadati</taxon>
        <taxon>Pseudomonadota</taxon>
        <taxon>Gammaproteobacteria</taxon>
        <taxon>Moraxellales</taxon>
        <taxon>Moraxellaceae</taxon>
        <taxon>Moraxella</taxon>
    </lineage>
</organism>
<evidence type="ECO:0000313" key="1">
    <source>
        <dbReference type="EMBL" id="BAD83738.1"/>
    </source>
</evidence>
<sequence length="248" mass="29241">MKYYELIPSIDYPKAIVIGRHLMFNGCIGTLKSIKQEIYMGQPYSHHYWRDAFYLKDRETEFFDIDWKLARHNVNLFKNDLKDKDKWNAIIDYFEYSGDFDLSIIECLVAQKMYIKKFSESRHSLIRQLVAHYGFSLHKLMYDKHSAVRCAVANRGYGLDKLVFDENMYVRIEVAKHNYGLDILIKDKYTDVRCQVAKQGYGLDILLYDKSPYVRAEVARLGYGLDLLKYDKSKIVQKVFSESNISSK</sequence>
<dbReference type="KEGG" id="mboi:DQF64_14590"/>
<dbReference type="SUPFAM" id="SSF48371">
    <property type="entry name" value="ARM repeat"/>
    <property type="match status" value="1"/>
</dbReference>
<dbReference type="RefSeq" id="WP_012477698.1">
    <property type="nucleotide sequence ID" value="NZ_CP030243.1"/>
</dbReference>
<dbReference type="InterPro" id="IPR011989">
    <property type="entry name" value="ARM-like"/>
</dbReference>
<accession>Q5KT65</accession>
<gene>
    <name evidence="1" type="primary">orf2</name>
</gene>
<geneLocation type="plasmid" evidence="1">
    <name>pMBO-2</name>
</geneLocation>
<dbReference type="Gene3D" id="1.25.10.10">
    <property type="entry name" value="Leucine-rich Repeat Variant"/>
    <property type="match status" value="1"/>
</dbReference>
<dbReference type="InterPro" id="IPR016024">
    <property type="entry name" value="ARM-type_fold"/>
</dbReference>
<protein>
    <submittedName>
        <fullName evidence="1">Uncharacterized protein</fullName>
    </submittedName>
</protein>
<dbReference type="AlphaFoldDB" id="Q5KT65"/>